<sequence length="123" mass="13852">MYSAEKIKLDEDTTRKLPEPQGYKLLIAIPKLEEKTSGGVIIPDKLKGMEQTASIIGLVIAMGKAAYKDADKFPDGPYCKEGDFVIFRSYSGTRFKLRGEEFRLINDDTVEAVVDDPREYTRV</sequence>
<accession>A0A221S2D8</accession>
<dbReference type="InterPro" id="IPR020818">
    <property type="entry name" value="Chaperonin_GroES"/>
</dbReference>
<dbReference type="InterPro" id="IPR011032">
    <property type="entry name" value="GroES-like_sf"/>
</dbReference>
<reference evidence="2" key="1">
    <citation type="submission" date="2016-03" db="EMBL/GenBank/DDBJ databases">
        <title>Novel chaperonins are prevalent in the virioplankton and link to viral biology and ecology.</title>
        <authorList>
            <person name="Marine R.L."/>
            <person name="Nasko D.J."/>
            <person name="Polson S.W."/>
            <person name="Wommack K.E."/>
        </authorList>
    </citation>
    <scope>NUCLEOTIDE SEQUENCE</scope>
</reference>
<dbReference type="InterPro" id="IPR037124">
    <property type="entry name" value="Chaperonin_GroES_sf"/>
</dbReference>
<dbReference type="GO" id="GO:0044183">
    <property type="term" value="F:protein folding chaperone"/>
    <property type="evidence" value="ECO:0007669"/>
    <property type="project" value="InterPro"/>
</dbReference>
<evidence type="ECO:0000256" key="1">
    <source>
        <dbReference type="ARBA" id="ARBA00023186"/>
    </source>
</evidence>
<name>A0A221S2D8_9VIRU</name>
<dbReference type="Gene3D" id="2.30.33.40">
    <property type="entry name" value="GroES chaperonin"/>
    <property type="match status" value="1"/>
</dbReference>
<dbReference type="EMBL" id="KU970457">
    <property type="protein sequence ID" value="ASN63051.1"/>
    <property type="molecule type" value="Genomic_DNA"/>
</dbReference>
<dbReference type="SUPFAM" id="SSF50129">
    <property type="entry name" value="GroES-like"/>
    <property type="match status" value="1"/>
</dbReference>
<protein>
    <submittedName>
        <fullName evidence="2">Co-chaperonin GroES</fullName>
    </submittedName>
</protein>
<evidence type="ECO:0000313" key="2">
    <source>
        <dbReference type="EMBL" id="ASN63051.1"/>
    </source>
</evidence>
<proteinExistence type="predicted"/>
<dbReference type="GO" id="GO:0005524">
    <property type="term" value="F:ATP binding"/>
    <property type="evidence" value="ECO:0007669"/>
    <property type="project" value="InterPro"/>
</dbReference>
<dbReference type="Pfam" id="PF00166">
    <property type="entry name" value="Cpn10"/>
    <property type="match status" value="1"/>
</dbReference>
<dbReference type="SMART" id="SM00883">
    <property type="entry name" value="Cpn10"/>
    <property type="match status" value="1"/>
</dbReference>
<dbReference type="CDD" id="cd00320">
    <property type="entry name" value="cpn10"/>
    <property type="match status" value="1"/>
</dbReference>
<keyword evidence="1" id="KW-0143">Chaperone</keyword>
<organism evidence="2">
    <name type="scientific">uncultured virus</name>
    <dbReference type="NCBI Taxonomy" id="340016"/>
    <lineage>
        <taxon>Viruses</taxon>
        <taxon>environmental samples</taxon>
    </lineage>
</organism>
<gene>
    <name evidence="2" type="primary">groES</name>
</gene>